<organism evidence="2 3">
    <name type="scientific">Megasphaera hexanoica</name>
    <dbReference type="NCBI Taxonomy" id="1675036"/>
    <lineage>
        <taxon>Bacteria</taxon>
        <taxon>Bacillati</taxon>
        <taxon>Bacillota</taxon>
        <taxon>Negativicutes</taxon>
        <taxon>Veillonellales</taxon>
        <taxon>Veillonellaceae</taxon>
        <taxon>Megasphaera</taxon>
    </lineage>
</organism>
<dbReference type="EMBL" id="JBIEKR010000007">
    <property type="protein sequence ID" value="MFG6273453.1"/>
    <property type="molecule type" value="Genomic_DNA"/>
</dbReference>
<protein>
    <submittedName>
        <fullName evidence="2">Uncharacterized protein</fullName>
    </submittedName>
</protein>
<dbReference type="EMBL" id="JABAFG010000009">
    <property type="protein sequence ID" value="NME28329.1"/>
    <property type="molecule type" value="Genomic_DNA"/>
</dbReference>
<comment type="caution">
    <text evidence="2">The sequence shown here is derived from an EMBL/GenBank/DDBJ whole genome shotgun (WGS) entry which is preliminary data.</text>
</comment>
<gene>
    <name evidence="1" type="ORF">ACGTZG_09660</name>
    <name evidence="2" type="ORF">HF872_06795</name>
</gene>
<evidence type="ECO:0000313" key="3">
    <source>
        <dbReference type="Proteomes" id="UP000591071"/>
    </source>
</evidence>
<dbReference type="OrthoDB" id="1909104at2"/>
<evidence type="ECO:0000313" key="2">
    <source>
        <dbReference type="EMBL" id="NME28329.1"/>
    </source>
</evidence>
<keyword evidence="4" id="KW-1185">Reference proteome</keyword>
<name>A0A848BZ83_9FIRM</name>
<dbReference type="KEGG" id="mhw:ACT01_06195"/>
<evidence type="ECO:0000313" key="4">
    <source>
        <dbReference type="Proteomes" id="UP001605989"/>
    </source>
</evidence>
<evidence type="ECO:0000313" key="1">
    <source>
        <dbReference type="EMBL" id="MFG6273453.1"/>
    </source>
</evidence>
<reference evidence="1 4" key="2">
    <citation type="submission" date="2024-10" db="EMBL/GenBank/DDBJ databases">
        <authorList>
            <person name="Sang B.-I."/>
            <person name="Prabhaharan D."/>
        </authorList>
    </citation>
    <scope>NUCLEOTIDE SEQUENCE [LARGE SCALE GENOMIC DNA]</scope>
    <source>
        <strain evidence="1 4">MH</strain>
    </source>
</reference>
<proteinExistence type="predicted"/>
<sequence>MFRFMHTKLPEFIKKMYVAVHDVDDTKTMEVHGLESLHSAKMQSLRTGRIEEAVHEIAGRDDVKHVEVLVLPRVPETMHTVLIKGKDENGKTTKIIMEVINIIHPTEETEFDGCTDIEDRRPKLGLH</sequence>
<accession>A0A848BZ83</accession>
<dbReference type="RefSeq" id="WP_059075431.1">
    <property type="nucleotide sequence ID" value="NZ_CP011940.1"/>
</dbReference>
<reference evidence="2 3" key="1">
    <citation type="submission" date="2020-04" db="EMBL/GenBank/DDBJ databases">
        <authorList>
            <person name="Hitch T.C.A."/>
            <person name="Wylensek D."/>
            <person name="Clavel T."/>
        </authorList>
    </citation>
    <scope>NUCLEOTIDE SEQUENCE [LARGE SCALE GENOMIC DNA]</scope>
    <source>
        <strain evidence="2 3">Oil-RF-744-FAT-WT-6-1</strain>
    </source>
</reference>
<dbReference type="Proteomes" id="UP000591071">
    <property type="component" value="Unassembled WGS sequence"/>
</dbReference>
<dbReference type="AlphaFoldDB" id="A0A848BZ83"/>
<dbReference type="Proteomes" id="UP001605989">
    <property type="component" value="Unassembled WGS sequence"/>
</dbReference>